<evidence type="ECO:0000313" key="1">
    <source>
        <dbReference type="EMBL" id="MFC7356302.1"/>
    </source>
</evidence>
<dbReference type="RefSeq" id="WP_380215911.1">
    <property type="nucleotide sequence ID" value="NZ_JBHTBN010000001.1"/>
</dbReference>
<comment type="caution">
    <text evidence="1">The sequence shown here is derived from an EMBL/GenBank/DDBJ whole genome shotgun (WGS) entry which is preliminary data.</text>
</comment>
<evidence type="ECO:0008006" key="3">
    <source>
        <dbReference type="Google" id="ProtNLM"/>
    </source>
</evidence>
<evidence type="ECO:0000313" key="2">
    <source>
        <dbReference type="Proteomes" id="UP001596415"/>
    </source>
</evidence>
<proteinExistence type="predicted"/>
<dbReference type="Proteomes" id="UP001596415">
    <property type="component" value="Unassembled WGS sequence"/>
</dbReference>
<keyword evidence="2" id="KW-1185">Reference proteome</keyword>
<reference evidence="2" key="1">
    <citation type="journal article" date="2019" name="Int. J. Syst. Evol. Microbiol.">
        <title>The Global Catalogue of Microorganisms (GCM) 10K type strain sequencing project: providing services to taxonomists for standard genome sequencing and annotation.</title>
        <authorList>
            <consortium name="The Broad Institute Genomics Platform"/>
            <consortium name="The Broad Institute Genome Sequencing Center for Infectious Disease"/>
            <person name="Wu L."/>
            <person name="Ma J."/>
        </authorList>
    </citation>
    <scope>NUCLEOTIDE SEQUENCE [LARGE SCALE GENOMIC DNA]</scope>
    <source>
        <strain evidence="2">CGMCC 1.16306</strain>
    </source>
</reference>
<name>A0ABW2MN30_9FLAO</name>
<sequence length="210" mass="23127">MLKTLVLLFFVFIISESAAQKILQKEIDAQQITQLSIDGTSIFKIEIFSEERNTIEIISNIEGEYSESMMIATKIIKNALSISSAFSPYFKKDNDKLAAHKIESVSLVIKVPHQMVVGVISDIANLTIDGLYNFVDVSLENGKCTLTNFIGNATLVTNEGDILVKASAVDVSGTLFSKLGTEINELPDGNRFLIEAYSLRGDIVLQQTEK</sequence>
<dbReference type="EMBL" id="JBHTBN010000001">
    <property type="protein sequence ID" value="MFC7356302.1"/>
    <property type="molecule type" value="Genomic_DNA"/>
</dbReference>
<accession>A0ABW2MN30</accession>
<protein>
    <recommendedName>
        <fullName evidence="3">Adhesin domain-containing protein</fullName>
    </recommendedName>
</protein>
<gene>
    <name evidence="1" type="ORF">ACFQO1_01275</name>
</gene>
<organism evidence="1 2">
    <name type="scientific">Jejudonia soesokkakensis</name>
    <dbReference type="NCBI Taxonomy" id="1323432"/>
    <lineage>
        <taxon>Bacteria</taxon>
        <taxon>Pseudomonadati</taxon>
        <taxon>Bacteroidota</taxon>
        <taxon>Flavobacteriia</taxon>
        <taxon>Flavobacteriales</taxon>
        <taxon>Flavobacteriaceae</taxon>
        <taxon>Jejudonia</taxon>
    </lineage>
</organism>